<dbReference type="Pfam" id="PF00011">
    <property type="entry name" value="HSP20"/>
    <property type="match status" value="1"/>
</dbReference>
<gene>
    <name evidence="4" type="ORF">B0I18_103370</name>
</gene>
<protein>
    <submittedName>
        <fullName evidence="4">HSP20 family protein</fullName>
    </submittedName>
</protein>
<comment type="similarity">
    <text evidence="1 2">Belongs to the small heat shock protein (HSP20) family.</text>
</comment>
<dbReference type="Proteomes" id="UP000240572">
    <property type="component" value="Unassembled WGS sequence"/>
</dbReference>
<dbReference type="PANTHER" id="PTHR11527">
    <property type="entry name" value="HEAT-SHOCK PROTEIN 20 FAMILY MEMBER"/>
    <property type="match status" value="1"/>
</dbReference>
<proteinExistence type="inferred from homology"/>
<dbReference type="SUPFAM" id="SSF49764">
    <property type="entry name" value="HSP20-like chaperones"/>
    <property type="match status" value="1"/>
</dbReference>
<evidence type="ECO:0000256" key="2">
    <source>
        <dbReference type="RuleBase" id="RU003616"/>
    </source>
</evidence>
<reference evidence="4 5" key="1">
    <citation type="submission" date="2018-03" db="EMBL/GenBank/DDBJ databases">
        <title>Genomic Encyclopedia of Type Strains, Phase III (KMG-III): the genomes of soil and plant-associated and newly described type strains.</title>
        <authorList>
            <person name="Whitman W."/>
        </authorList>
    </citation>
    <scope>NUCLEOTIDE SEQUENCE [LARGE SCALE GENOMIC DNA]</scope>
    <source>
        <strain evidence="4 5">CGMCC 1.12700</strain>
    </source>
</reference>
<dbReference type="InterPro" id="IPR008978">
    <property type="entry name" value="HSP20-like_chaperone"/>
</dbReference>
<dbReference type="EMBL" id="PYGD01000003">
    <property type="protein sequence ID" value="PSK92787.1"/>
    <property type="molecule type" value="Genomic_DNA"/>
</dbReference>
<evidence type="ECO:0000313" key="4">
    <source>
        <dbReference type="EMBL" id="PSK92787.1"/>
    </source>
</evidence>
<feature type="domain" description="SHSP" evidence="3">
    <location>
        <begin position="36"/>
        <end position="148"/>
    </location>
</feature>
<sequence>MVKQNQINRSFSGLLEDLFNGHAGRYFRDEALNDNWMRNNYQVPVNVKENETGYSISVVAPGIAKEDLKLQINDKVLTIAFEQSEDQKKEEGKWLRHEFKVRGFKRSFTLGDQVDTEKISAKFENGILNLDLPKKEAVIATNKVIDII</sequence>
<name>A0A2P8D6F3_9BACT</name>
<accession>A0A2P8D6F3</accession>
<keyword evidence="5" id="KW-1185">Reference proteome</keyword>
<dbReference type="AlphaFoldDB" id="A0A2P8D6F3"/>
<evidence type="ECO:0000256" key="1">
    <source>
        <dbReference type="PROSITE-ProRule" id="PRU00285"/>
    </source>
</evidence>
<organism evidence="4 5">
    <name type="scientific">Taibaiella chishuiensis</name>
    <dbReference type="NCBI Taxonomy" id="1434707"/>
    <lineage>
        <taxon>Bacteria</taxon>
        <taxon>Pseudomonadati</taxon>
        <taxon>Bacteroidota</taxon>
        <taxon>Chitinophagia</taxon>
        <taxon>Chitinophagales</taxon>
        <taxon>Chitinophagaceae</taxon>
        <taxon>Taibaiella</taxon>
    </lineage>
</organism>
<dbReference type="RefSeq" id="WP_181358440.1">
    <property type="nucleotide sequence ID" value="NZ_PYGD01000003.1"/>
</dbReference>
<evidence type="ECO:0000313" key="5">
    <source>
        <dbReference type="Proteomes" id="UP000240572"/>
    </source>
</evidence>
<dbReference type="InterPro" id="IPR031107">
    <property type="entry name" value="Small_HSP"/>
</dbReference>
<comment type="caution">
    <text evidence="4">The sequence shown here is derived from an EMBL/GenBank/DDBJ whole genome shotgun (WGS) entry which is preliminary data.</text>
</comment>
<dbReference type="PROSITE" id="PS01031">
    <property type="entry name" value="SHSP"/>
    <property type="match status" value="1"/>
</dbReference>
<dbReference type="Gene3D" id="2.60.40.790">
    <property type="match status" value="1"/>
</dbReference>
<dbReference type="InterPro" id="IPR002068">
    <property type="entry name" value="A-crystallin/Hsp20_dom"/>
</dbReference>
<evidence type="ECO:0000259" key="3">
    <source>
        <dbReference type="PROSITE" id="PS01031"/>
    </source>
</evidence>